<comment type="caution">
    <text evidence="9">The sequence shown here is derived from an EMBL/GenBank/DDBJ whole genome shotgun (WGS) entry which is preliminary data.</text>
</comment>
<dbReference type="Gene3D" id="3.40.50.300">
    <property type="entry name" value="P-loop containing nucleotide triphosphate hydrolases"/>
    <property type="match status" value="1"/>
</dbReference>
<feature type="domain" description="Helicase C-terminal" evidence="8">
    <location>
        <begin position="113"/>
        <end position="258"/>
    </location>
</feature>
<evidence type="ECO:0000256" key="6">
    <source>
        <dbReference type="ARBA" id="ARBA00022840"/>
    </source>
</evidence>
<dbReference type="GO" id="GO:0046872">
    <property type="term" value="F:metal ion binding"/>
    <property type="evidence" value="ECO:0007669"/>
    <property type="project" value="UniProtKB-KW"/>
</dbReference>
<reference evidence="9" key="1">
    <citation type="journal article" date="2014" name="Front. Microbiol.">
        <title>High frequency of phylogenetically diverse reductive dehalogenase-homologous genes in deep subseafloor sedimentary metagenomes.</title>
        <authorList>
            <person name="Kawai M."/>
            <person name="Futagami T."/>
            <person name="Toyoda A."/>
            <person name="Takaki Y."/>
            <person name="Nishi S."/>
            <person name="Hori S."/>
            <person name="Arai W."/>
            <person name="Tsubouchi T."/>
            <person name="Morono Y."/>
            <person name="Uchiyama I."/>
            <person name="Ito T."/>
            <person name="Fujiyama A."/>
            <person name="Inagaki F."/>
            <person name="Takami H."/>
        </authorList>
    </citation>
    <scope>NUCLEOTIDE SEQUENCE</scope>
    <source>
        <strain evidence="9">Expedition CK06-06</strain>
    </source>
</reference>
<dbReference type="Pfam" id="PF00271">
    <property type="entry name" value="Helicase_C"/>
    <property type="match status" value="1"/>
</dbReference>
<dbReference type="GO" id="GO:0006269">
    <property type="term" value="P:DNA replication, synthesis of primer"/>
    <property type="evidence" value="ECO:0007669"/>
    <property type="project" value="UniProtKB-KW"/>
</dbReference>
<protein>
    <recommendedName>
        <fullName evidence="8">Helicase C-terminal domain-containing protein</fullName>
    </recommendedName>
</protein>
<evidence type="ECO:0000256" key="5">
    <source>
        <dbReference type="ARBA" id="ARBA00022833"/>
    </source>
</evidence>
<dbReference type="SMART" id="SM00490">
    <property type="entry name" value="HELICc"/>
    <property type="match status" value="1"/>
</dbReference>
<dbReference type="GO" id="GO:1990077">
    <property type="term" value="C:primosome complex"/>
    <property type="evidence" value="ECO:0007669"/>
    <property type="project" value="UniProtKB-KW"/>
</dbReference>
<organism evidence="9">
    <name type="scientific">marine sediment metagenome</name>
    <dbReference type="NCBI Taxonomy" id="412755"/>
    <lineage>
        <taxon>unclassified sequences</taxon>
        <taxon>metagenomes</taxon>
        <taxon>ecological metagenomes</taxon>
    </lineage>
</organism>
<dbReference type="NCBIfam" id="TIGR00595">
    <property type="entry name" value="priA"/>
    <property type="match status" value="1"/>
</dbReference>
<evidence type="ECO:0000313" key="9">
    <source>
        <dbReference type="EMBL" id="GAJ10849.1"/>
    </source>
</evidence>
<name>X1TZZ9_9ZZZZ</name>
<evidence type="ECO:0000256" key="3">
    <source>
        <dbReference type="ARBA" id="ARBA00022723"/>
    </source>
</evidence>
<evidence type="ECO:0000256" key="1">
    <source>
        <dbReference type="ARBA" id="ARBA00022515"/>
    </source>
</evidence>
<keyword evidence="7" id="KW-0238">DNA-binding</keyword>
<keyword evidence="1" id="KW-0639">Primosome</keyword>
<evidence type="ECO:0000256" key="7">
    <source>
        <dbReference type="ARBA" id="ARBA00023125"/>
    </source>
</evidence>
<feature type="non-terminal residue" evidence="9">
    <location>
        <position position="1"/>
    </location>
</feature>
<keyword evidence="6" id="KW-0067">ATP-binding</keyword>
<keyword evidence="5" id="KW-0862">Zinc</keyword>
<evidence type="ECO:0000256" key="4">
    <source>
        <dbReference type="ARBA" id="ARBA00022741"/>
    </source>
</evidence>
<sequence length="258" mass="29294">FYNAKRGKIKLLTLPERVTKRDLPEVAIIDMRQEIFTRKRRVNVLSRLLEIKLGEVLRKGQQAILFLNRRGFSTFISCAKCGYVAKCKRCNVSLTYHYDTKTLVCHYCNWGVAPPEICPECNSAYLRYFGLGTEKVESELHRLFPGARIARMDTDVTRHKDAHARILGDFKEGKTDILIGTQMVAKGLDFPRVSLVGVISADTALNLPDFRSGERTFNLLTQVGGRSGRGEAEGKVIIQTYVPEHYAIIASIRHDYQR</sequence>
<dbReference type="PANTHER" id="PTHR30580:SF0">
    <property type="entry name" value="PRIMOSOMAL PROTEIN N"/>
    <property type="match status" value="1"/>
</dbReference>
<dbReference type="GO" id="GO:0006270">
    <property type="term" value="P:DNA replication initiation"/>
    <property type="evidence" value="ECO:0007669"/>
    <property type="project" value="TreeGrafter"/>
</dbReference>
<dbReference type="GO" id="GO:0006310">
    <property type="term" value="P:DNA recombination"/>
    <property type="evidence" value="ECO:0007669"/>
    <property type="project" value="InterPro"/>
</dbReference>
<dbReference type="PANTHER" id="PTHR30580">
    <property type="entry name" value="PRIMOSOMAL PROTEIN N"/>
    <property type="match status" value="1"/>
</dbReference>
<dbReference type="InterPro" id="IPR040498">
    <property type="entry name" value="PriA_CRR"/>
</dbReference>
<dbReference type="InterPro" id="IPR027417">
    <property type="entry name" value="P-loop_NTPase"/>
</dbReference>
<dbReference type="GO" id="GO:0006302">
    <property type="term" value="P:double-strand break repair"/>
    <property type="evidence" value="ECO:0007669"/>
    <property type="project" value="InterPro"/>
</dbReference>
<dbReference type="PROSITE" id="PS51194">
    <property type="entry name" value="HELICASE_CTER"/>
    <property type="match status" value="1"/>
</dbReference>
<proteinExistence type="predicted"/>
<dbReference type="EMBL" id="BARW01026930">
    <property type="protein sequence ID" value="GAJ10849.1"/>
    <property type="molecule type" value="Genomic_DNA"/>
</dbReference>
<evidence type="ECO:0000256" key="2">
    <source>
        <dbReference type="ARBA" id="ARBA00022705"/>
    </source>
</evidence>
<dbReference type="GO" id="GO:0043138">
    <property type="term" value="F:3'-5' DNA helicase activity"/>
    <property type="evidence" value="ECO:0007669"/>
    <property type="project" value="TreeGrafter"/>
</dbReference>
<dbReference type="Pfam" id="PF18319">
    <property type="entry name" value="Zn_ribbon_PriA"/>
    <property type="match status" value="1"/>
</dbReference>
<feature type="non-terminal residue" evidence="9">
    <location>
        <position position="258"/>
    </location>
</feature>
<gene>
    <name evidence="9" type="ORF">S12H4_43813</name>
</gene>
<accession>X1TZZ9</accession>
<dbReference type="InterPro" id="IPR005259">
    <property type="entry name" value="PriA"/>
</dbReference>
<keyword evidence="3" id="KW-0479">Metal-binding</keyword>
<dbReference type="AlphaFoldDB" id="X1TZZ9"/>
<keyword evidence="4" id="KW-0547">Nucleotide-binding</keyword>
<dbReference type="InterPro" id="IPR001650">
    <property type="entry name" value="Helicase_C-like"/>
</dbReference>
<dbReference type="GO" id="GO:0005524">
    <property type="term" value="F:ATP binding"/>
    <property type="evidence" value="ECO:0007669"/>
    <property type="project" value="UniProtKB-KW"/>
</dbReference>
<dbReference type="GO" id="GO:0003677">
    <property type="term" value="F:DNA binding"/>
    <property type="evidence" value="ECO:0007669"/>
    <property type="project" value="UniProtKB-KW"/>
</dbReference>
<dbReference type="SUPFAM" id="SSF52540">
    <property type="entry name" value="P-loop containing nucleoside triphosphate hydrolases"/>
    <property type="match status" value="1"/>
</dbReference>
<evidence type="ECO:0000259" key="8">
    <source>
        <dbReference type="PROSITE" id="PS51194"/>
    </source>
</evidence>
<dbReference type="CDD" id="cd18804">
    <property type="entry name" value="SF2_C_priA"/>
    <property type="match status" value="1"/>
</dbReference>
<keyword evidence="2" id="KW-0235">DNA replication</keyword>